<dbReference type="EMBL" id="UGUA01000002">
    <property type="protein sequence ID" value="SUC36905.1"/>
    <property type="molecule type" value="Genomic_DNA"/>
</dbReference>
<reference evidence="2 3" key="1">
    <citation type="submission" date="2018-06" db="EMBL/GenBank/DDBJ databases">
        <authorList>
            <consortium name="Pathogen Informatics"/>
            <person name="Doyle S."/>
        </authorList>
    </citation>
    <scope>NUCLEOTIDE SEQUENCE [LARGE SCALE GENOMIC DNA]</scope>
    <source>
        <strain evidence="2 3">NCTC12026</strain>
    </source>
</reference>
<proteinExistence type="predicted"/>
<dbReference type="RefSeq" id="WP_115164717.1">
    <property type="nucleotide sequence ID" value="NZ_UGUA01000002.1"/>
</dbReference>
<dbReference type="OrthoDB" id="9148386at2"/>
<evidence type="ECO:0000313" key="3">
    <source>
        <dbReference type="Proteomes" id="UP000255129"/>
    </source>
</evidence>
<name>A0A379G7I7_9GAMM</name>
<keyword evidence="1" id="KW-0472">Membrane</keyword>
<dbReference type="Proteomes" id="UP000255129">
    <property type="component" value="Unassembled WGS sequence"/>
</dbReference>
<keyword evidence="1" id="KW-0812">Transmembrane</keyword>
<keyword evidence="1" id="KW-1133">Transmembrane helix</keyword>
<feature type="transmembrane region" description="Helical" evidence="1">
    <location>
        <begin position="63"/>
        <end position="84"/>
    </location>
</feature>
<accession>A0A379G7I7</accession>
<feature type="transmembrane region" description="Helical" evidence="1">
    <location>
        <begin position="31"/>
        <end position="51"/>
    </location>
</feature>
<protein>
    <submittedName>
        <fullName evidence="2">Uncharacterized protein</fullName>
    </submittedName>
</protein>
<organism evidence="2 3">
    <name type="scientific">Providencia rustigianii</name>
    <dbReference type="NCBI Taxonomy" id="158850"/>
    <lineage>
        <taxon>Bacteria</taxon>
        <taxon>Pseudomonadati</taxon>
        <taxon>Pseudomonadota</taxon>
        <taxon>Gammaproteobacteria</taxon>
        <taxon>Enterobacterales</taxon>
        <taxon>Morganellaceae</taxon>
        <taxon>Providencia</taxon>
    </lineage>
</organism>
<sequence>MPLELCYPFNLTSFASLAFDCFALDKTAPKYFGFAELISGLALTLVVWTVADLRYKFRIDTAFFPMRSTSLVIAPIVGTLTLLTDYWRSSQSRVPAGGWLTPESWQLLLGGSFFLVLVAWFWLAFFRPSRFSAWNSGKFAKSVEMYLLRGSPSELVIIGDELANSVSTIVNYVPEDDQSAQLTKTQVHALRILLAIGSPKFCRAVVEGSPRLIINLFNAVSSQGKYSDEIKLIAKNLVTAAIENRNSFLYNEQDFYSSGLEGITRPVTTALCQRPELIRNIHTLLIPEYSRRTLRDIDQWKAYFRLVLEAFTIHVGGDAASKPKSLHFAYHQIEEIYSDLTEDLLLTDLGYNDDLNLRLRTLGNLIKDMVTVLDQLEQQGKTYVDHAPKDIAELIFSLIKAASSVRKPRQVSKQIQNKLVWSDILNSNELRTEVGRKILKQLHLMLWDSMTRSQDLDGLKLIGYCLNVMGFSPPKENAKFGSTWRDLHVQLLDWVIRNIASQLKAYPNIDHECFVDGMSYDEQNSQLVLHLVGQDGGDGSYKYLKIDPATTNPVP</sequence>
<evidence type="ECO:0000256" key="1">
    <source>
        <dbReference type="SAM" id="Phobius"/>
    </source>
</evidence>
<dbReference type="AlphaFoldDB" id="A0A379G7I7"/>
<evidence type="ECO:0000313" key="2">
    <source>
        <dbReference type="EMBL" id="SUC36905.1"/>
    </source>
</evidence>
<feature type="transmembrane region" description="Helical" evidence="1">
    <location>
        <begin position="104"/>
        <end position="126"/>
    </location>
</feature>
<gene>
    <name evidence="2" type="ORF">NCTC12026_03349</name>
</gene>